<evidence type="ECO:0000256" key="4">
    <source>
        <dbReference type="ARBA" id="ARBA00022989"/>
    </source>
</evidence>
<dbReference type="InterPro" id="IPR050790">
    <property type="entry name" value="ExbB/TolQ_transport"/>
</dbReference>
<name>A0A1Z4VQK0_9GAMM</name>
<evidence type="ECO:0000256" key="1">
    <source>
        <dbReference type="ARBA" id="ARBA00004651"/>
    </source>
</evidence>
<dbReference type="GO" id="GO:0005886">
    <property type="term" value="C:plasma membrane"/>
    <property type="evidence" value="ECO:0007669"/>
    <property type="project" value="UniProtKB-SubCell"/>
</dbReference>
<dbReference type="PANTHER" id="PTHR30625">
    <property type="entry name" value="PROTEIN TOLQ"/>
    <property type="match status" value="1"/>
</dbReference>
<dbReference type="InterPro" id="IPR002898">
    <property type="entry name" value="MotA_ExbB_proton_chnl"/>
</dbReference>
<dbReference type="EMBL" id="AP018052">
    <property type="protein sequence ID" value="BAZ93692.1"/>
    <property type="molecule type" value="Genomic_DNA"/>
</dbReference>
<feature type="domain" description="MotA/TolQ/ExbB proton channel" evidence="8">
    <location>
        <begin position="95"/>
        <end position="209"/>
    </location>
</feature>
<keyword evidence="2" id="KW-1003">Cell membrane</keyword>
<feature type="transmembrane region" description="Helical" evidence="7">
    <location>
        <begin position="173"/>
        <end position="197"/>
    </location>
</feature>
<proteinExistence type="inferred from homology"/>
<evidence type="ECO:0000256" key="5">
    <source>
        <dbReference type="ARBA" id="ARBA00023136"/>
    </source>
</evidence>
<dbReference type="Proteomes" id="UP000218765">
    <property type="component" value="Chromosome"/>
</dbReference>
<evidence type="ECO:0000256" key="3">
    <source>
        <dbReference type="ARBA" id="ARBA00022692"/>
    </source>
</evidence>
<protein>
    <submittedName>
        <fullName evidence="9">Biopolymer transport proteins</fullName>
    </submittedName>
</protein>
<keyword evidence="6" id="KW-0653">Protein transport</keyword>
<keyword evidence="4 7" id="KW-1133">Transmembrane helix</keyword>
<dbReference type="Pfam" id="PF01618">
    <property type="entry name" value="MotA_ExbB"/>
    <property type="match status" value="1"/>
</dbReference>
<dbReference type="PANTHER" id="PTHR30625:SF11">
    <property type="entry name" value="MOTA_TOLQ_EXBB PROTON CHANNEL DOMAIN-CONTAINING PROTEIN"/>
    <property type="match status" value="1"/>
</dbReference>
<reference evidence="9 10" key="1">
    <citation type="submission" date="2017-05" db="EMBL/GenBank/DDBJ databases">
        <title>Thiocyanate degradation by Thiohalobacter thiocyanaticus FOKN1.</title>
        <authorList>
            <person name="Oshiki M."/>
            <person name="Fukushima T."/>
            <person name="Kawano S."/>
            <person name="Nakagawa J."/>
        </authorList>
    </citation>
    <scope>NUCLEOTIDE SEQUENCE [LARGE SCALE GENOMIC DNA]</scope>
    <source>
        <strain evidence="9 10">FOKN1</strain>
    </source>
</reference>
<evidence type="ECO:0000256" key="2">
    <source>
        <dbReference type="ARBA" id="ARBA00022475"/>
    </source>
</evidence>
<evidence type="ECO:0000313" key="10">
    <source>
        <dbReference type="Proteomes" id="UP000218765"/>
    </source>
</evidence>
<evidence type="ECO:0000313" key="9">
    <source>
        <dbReference type="EMBL" id="BAZ93692.1"/>
    </source>
</evidence>
<dbReference type="GO" id="GO:0017038">
    <property type="term" value="P:protein import"/>
    <property type="evidence" value="ECO:0007669"/>
    <property type="project" value="TreeGrafter"/>
</dbReference>
<comment type="similarity">
    <text evidence="6">Belongs to the exbB/tolQ family.</text>
</comment>
<dbReference type="KEGG" id="ttc:FOKN1_1294"/>
<sequence>MNDETLTMTSPVPSGIYEQLAQLLQAGGPVVAILLAMSVIALTIILLKLWQFQAVRTGERRTAVEALRLWKSGRIGEALTHTEGSRNPVVQALARAMRGQHRGLLEAKVREEVLRYGGDVLETLRGGFRPLEVIASLAPLLGLFGTVLGMIKAFQQLEAAGNQVNPAILSGGIWEALLTTAVGLAVAIPTVALLNWLERRVDRLAHDMDNLVTQVFTEDLSAELTSEEETHAPARLRPAAVSAGE</sequence>
<keyword evidence="3 7" id="KW-0812">Transmembrane</keyword>
<gene>
    <name evidence="9" type="ORF">FOKN1_1294</name>
</gene>
<organism evidence="9 10">
    <name type="scientific">Thiohalobacter thiocyanaticus</name>
    <dbReference type="NCBI Taxonomy" id="585455"/>
    <lineage>
        <taxon>Bacteria</taxon>
        <taxon>Pseudomonadati</taxon>
        <taxon>Pseudomonadota</taxon>
        <taxon>Gammaproteobacteria</taxon>
        <taxon>Thiohalobacterales</taxon>
        <taxon>Thiohalobacteraceae</taxon>
        <taxon>Thiohalobacter</taxon>
    </lineage>
</organism>
<keyword evidence="10" id="KW-1185">Reference proteome</keyword>
<evidence type="ECO:0000256" key="7">
    <source>
        <dbReference type="SAM" id="Phobius"/>
    </source>
</evidence>
<accession>A0A1Z4VQK0</accession>
<evidence type="ECO:0000256" key="6">
    <source>
        <dbReference type="RuleBase" id="RU004057"/>
    </source>
</evidence>
<feature type="transmembrane region" description="Helical" evidence="7">
    <location>
        <begin position="30"/>
        <end position="50"/>
    </location>
</feature>
<feature type="transmembrane region" description="Helical" evidence="7">
    <location>
        <begin position="133"/>
        <end position="153"/>
    </location>
</feature>
<evidence type="ECO:0000259" key="8">
    <source>
        <dbReference type="Pfam" id="PF01618"/>
    </source>
</evidence>
<keyword evidence="5 7" id="KW-0472">Membrane</keyword>
<keyword evidence="6" id="KW-0813">Transport</keyword>
<comment type="subcellular location">
    <subcellularLocation>
        <location evidence="1">Cell membrane</location>
        <topology evidence="1">Multi-pass membrane protein</topology>
    </subcellularLocation>
    <subcellularLocation>
        <location evidence="6">Membrane</location>
        <topology evidence="6">Multi-pass membrane protein</topology>
    </subcellularLocation>
</comment>
<dbReference type="AlphaFoldDB" id="A0A1Z4VQK0"/>